<dbReference type="GO" id="GO:0032259">
    <property type="term" value="P:methylation"/>
    <property type="evidence" value="ECO:0007669"/>
    <property type="project" value="UniProtKB-KW"/>
</dbReference>
<evidence type="ECO:0000259" key="1">
    <source>
        <dbReference type="Pfam" id="PF13847"/>
    </source>
</evidence>
<dbReference type="GO" id="GO:0008168">
    <property type="term" value="F:methyltransferase activity"/>
    <property type="evidence" value="ECO:0007669"/>
    <property type="project" value="UniProtKB-KW"/>
</dbReference>
<dbReference type="STRING" id="1790137.AXE80_05355"/>
<reference evidence="2 3" key="1">
    <citation type="submission" date="2016-02" db="EMBL/GenBank/DDBJ databases">
        <authorList>
            <person name="Wen L."/>
            <person name="He K."/>
            <person name="Yang H."/>
        </authorList>
    </citation>
    <scope>NUCLEOTIDE SEQUENCE [LARGE SCALE GENOMIC DNA]</scope>
    <source>
        <strain evidence="2 3">CZ1127</strain>
    </source>
</reference>
<proteinExistence type="predicted"/>
<dbReference type="InterPro" id="IPR025714">
    <property type="entry name" value="Methyltranfer_dom"/>
</dbReference>
<name>A0A1B1Y4S6_9FLAO</name>
<dbReference type="CDD" id="cd02440">
    <property type="entry name" value="AdoMet_MTases"/>
    <property type="match status" value="1"/>
</dbReference>
<organism evidence="2 3">
    <name type="scientific">Wenyingzhuangia fucanilytica</name>
    <dbReference type="NCBI Taxonomy" id="1790137"/>
    <lineage>
        <taxon>Bacteria</taxon>
        <taxon>Pseudomonadati</taxon>
        <taxon>Bacteroidota</taxon>
        <taxon>Flavobacteriia</taxon>
        <taxon>Flavobacteriales</taxon>
        <taxon>Flavobacteriaceae</taxon>
        <taxon>Wenyingzhuangia</taxon>
    </lineage>
</organism>
<evidence type="ECO:0000313" key="3">
    <source>
        <dbReference type="Proteomes" id="UP000092967"/>
    </source>
</evidence>
<keyword evidence="2" id="KW-0489">Methyltransferase</keyword>
<evidence type="ECO:0000313" key="2">
    <source>
        <dbReference type="EMBL" id="ANW95738.1"/>
    </source>
</evidence>
<dbReference type="InterPro" id="IPR029063">
    <property type="entry name" value="SAM-dependent_MTases_sf"/>
</dbReference>
<dbReference type="Proteomes" id="UP000092967">
    <property type="component" value="Chromosome"/>
</dbReference>
<dbReference type="RefSeq" id="WP_068825163.1">
    <property type="nucleotide sequence ID" value="NZ_CP014224.1"/>
</dbReference>
<accession>A0A1B1Y4S6</accession>
<dbReference type="Gene3D" id="3.40.50.150">
    <property type="entry name" value="Vaccinia Virus protein VP39"/>
    <property type="match status" value="1"/>
</dbReference>
<dbReference type="PANTHER" id="PTHR43861">
    <property type="entry name" value="TRANS-ACONITATE 2-METHYLTRANSFERASE-RELATED"/>
    <property type="match status" value="1"/>
</dbReference>
<dbReference type="SUPFAM" id="SSF53335">
    <property type="entry name" value="S-adenosyl-L-methionine-dependent methyltransferases"/>
    <property type="match status" value="1"/>
</dbReference>
<dbReference type="Gene3D" id="2.20.25.110">
    <property type="entry name" value="S-adenosyl-L-methionine-dependent methyltransferases"/>
    <property type="match status" value="1"/>
</dbReference>
<dbReference type="EMBL" id="CP014224">
    <property type="protein sequence ID" value="ANW95738.1"/>
    <property type="molecule type" value="Genomic_DNA"/>
</dbReference>
<dbReference type="Pfam" id="PF13847">
    <property type="entry name" value="Methyltransf_31"/>
    <property type="match status" value="1"/>
</dbReference>
<sequence>MENTKTWFGEWFNTRYYHILYKNRNNDEAKAFMQNLVSFLKLPKNNSILDLACGKGRHSIFLNTLGYPVIGADLSKNSIDYANQFANNTLKFIVQDMRKPFNIKVDAVFNMFTSFGYFDEDSDDIKVLQNIEDCLNDEGVAVIDYMNVNKVIKNLVNAEVVTRDDIEFNIKRHVTDGFITKEISLNENDETLHFQERVKAIDLEKFKHYSKQANLKIKHIFGDYNLSDFDVENSDRLILILTK</sequence>
<keyword evidence="3" id="KW-1185">Reference proteome</keyword>
<dbReference type="AlphaFoldDB" id="A0A1B1Y4S6"/>
<gene>
    <name evidence="2" type="ORF">AXE80_05355</name>
</gene>
<feature type="domain" description="Methyltransferase" evidence="1">
    <location>
        <begin position="44"/>
        <end position="157"/>
    </location>
</feature>
<dbReference type="KEGG" id="wfu:AXE80_05355"/>
<keyword evidence="2" id="KW-0808">Transferase</keyword>
<dbReference type="OrthoDB" id="9811589at2"/>
<protein>
    <submittedName>
        <fullName evidence="2">Methyltransferase</fullName>
    </submittedName>
</protein>
<dbReference type="PANTHER" id="PTHR43861:SF1">
    <property type="entry name" value="TRANS-ACONITATE 2-METHYLTRANSFERASE"/>
    <property type="match status" value="1"/>
</dbReference>